<evidence type="ECO:0000256" key="1">
    <source>
        <dbReference type="SAM" id="MobiDB-lite"/>
    </source>
</evidence>
<dbReference type="PANTHER" id="PTHR40128">
    <property type="entry name" value="EXPRESSED PROTEIN"/>
    <property type="match status" value="1"/>
</dbReference>
<keyword evidence="3" id="KW-1185">Reference proteome</keyword>
<sequence length="357" mass="40093">MTVGSKPPSRPNSKTKPRVAPYEFTSRTRHKDAPPASDKGNHTGNEGQTGYSTFPRMISAGTGSISVNEMLMTPANASPSLLRERFRRDGYLYIPQLIPREQVFLARRTIVQDLAKTGFLEPGCDVMDAVTKKSENTNASPSLLNRQDLANSDSVKEVLEHSALYRIFEILLCDEVQKVLRQDRHDRDSASIRHPTEQIQSHPYKWLRAVGRNLYTGPHVDRVYFPSYPLVTTAWIPLGDITTALGSLVVAPGSHRSPKFSRLRATYGNSRVGKDGTQSGWIADNPEEIHVKFGMVRDDIQWVSADVQMGDVCIIGLDTLHMSSNNVVQPARWRISCDTRWFRRECARSENCLPWAS</sequence>
<gene>
    <name evidence="2" type="ORF">SPPG_01038</name>
</gene>
<dbReference type="SUPFAM" id="SSF51197">
    <property type="entry name" value="Clavaminate synthase-like"/>
    <property type="match status" value="1"/>
</dbReference>
<dbReference type="AlphaFoldDB" id="A0A0L0HR97"/>
<dbReference type="VEuPathDB" id="FungiDB:SPPG_01038"/>
<evidence type="ECO:0008006" key="4">
    <source>
        <dbReference type="Google" id="ProtNLM"/>
    </source>
</evidence>
<dbReference type="GeneID" id="27684729"/>
<dbReference type="Pfam" id="PF05721">
    <property type="entry name" value="PhyH"/>
    <property type="match status" value="1"/>
</dbReference>
<dbReference type="EMBL" id="KQ257451">
    <property type="protein sequence ID" value="KND03563.1"/>
    <property type="molecule type" value="Genomic_DNA"/>
</dbReference>
<feature type="region of interest" description="Disordered" evidence="1">
    <location>
        <begin position="1"/>
        <end position="52"/>
    </location>
</feature>
<evidence type="ECO:0000313" key="2">
    <source>
        <dbReference type="EMBL" id="KND03563.1"/>
    </source>
</evidence>
<dbReference type="InParanoid" id="A0A0L0HR97"/>
<dbReference type="OrthoDB" id="2328924at2759"/>
<evidence type="ECO:0000313" key="3">
    <source>
        <dbReference type="Proteomes" id="UP000053201"/>
    </source>
</evidence>
<dbReference type="PANTHER" id="PTHR40128:SF1">
    <property type="entry name" value="PHYTANOYL-COA HYDROXYLASE"/>
    <property type="match status" value="1"/>
</dbReference>
<organism evidence="2 3">
    <name type="scientific">Spizellomyces punctatus (strain DAOM BR117)</name>
    <dbReference type="NCBI Taxonomy" id="645134"/>
    <lineage>
        <taxon>Eukaryota</taxon>
        <taxon>Fungi</taxon>
        <taxon>Fungi incertae sedis</taxon>
        <taxon>Chytridiomycota</taxon>
        <taxon>Chytridiomycota incertae sedis</taxon>
        <taxon>Chytridiomycetes</taxon>
        <taxon>Spizellomycetales</taxon>
        <taxon>Spizellomycetaceae</taxon>
        <taxon>Spizellomyces</taxon>
    </lineage>
</organism>
<dbReference type="OMA" id="ATPAHYD"/>
<dbReference type="Proteomes" id="UP000053201">
    <property type="component" value="Unassembled WGS sequence"/>
</dbReference>
<feature type="compositionally biased region" description="Polar residues" evidence="1">
    <location>
        <begin position="42"/>
        <end position="52"/>
    </location>
</feature>
<proteinExistence type="predicted"/>
<dbReference type="InterPro" id="IPR008775">
    <property type="entry name" value="Phytyl_CoA_dOase-like"/>
</dbReference>
<dbReference type="eggNOG" id="ENOG502SCSP">
    <property type="taxonomic scope" value="Eukaryota"/>
</dbReference>
<dbReference type="Gene3D" id="2.60.120.620">
    <property type="entry name" value="q2cbj1_9rhob like domain"/>
    <property type="match status" value="1"/>
</dbReference>
<protein>
    <recommendedName>
        <fullName evidence="4">Phytanoyl-CoA dioxygenase</fullName>
    </recommendedName>
</protein>
<name>A0A0L0HR97_SPIPD</name>
<reference evidence="2 3" key="1">
    <citation type="submission" date="2009-08" db="EMBL/GenBank/DDBJ databases">
        <title>The Genome Sequence of Spizellomyces punctatus strain DAOM BR117.</title>
        <authorList>
            <consortium name="The Broad Institute Genome Sequencing Platform"/>
            <person name="Russ C."/>
            <person name="Cuomo C."/>
            <person name="Shea T."/>
            <person name="Young S.K."/>
            <person name="Zeng Q."/>
            <person name="Koehrsen M."/>
            <person name="Haas B."/>
            <person name="Borodovsky M."/>
            <person name="Guigo R."/>
            <person name="Alvarado L."/>
            <person name="Berlin A."/>
            <person name="Bochicchio J."/>
            <person name="Borenstein D."/>
            <person name="Chapman S."/>
            <person name="Chen Z."/>
            <person name="Engels R."/>
            <person name="Freedman E."/>
            <person name="Gellesch M."/>
            <person name="Goldberg J."/>
            <person name="Griggs A."/>
            <person name="Gujja S."/>
            <person name="Heiman D."/>
            <person name="Hepburn T."/>
            <person name="Howarth C."/>
            <person name="Jen D."/>
            <person name="Larson L."/>
            <person name="Lewis B."/>
            <person name="Mehta T."/>
            <person name="Park D."/>
            <person name="Pearson M."/>
            <person name="Roberts A."/>
            <person name="Saif S."/>
            <person name="Shenoy N."/>
            <person name="Sisk P."/>
            <person name="Stolte C."/>
            <person name="Sykes S."/>
            <person name="Thomson T."/>
            <person name="Walk T."/>
            <person name="White J."/>
            <person name="Yandava C."/>
            <person name="Burger G."/>
            <person name="Gray M.W."/>
            <person name="Holland P.W.H."/>
            <person name="King N."/>
            <person name="Lang F.B.F."/>
            <person name="Roger A.J."/>
            <person name="Ruiz-Trillo I."/>
            <person name="Lander E."/>
            <person name="Nusbaum C."/>
        </authorList>
    </citation>
    <scope>NUCLEOTIDE SEQUENCE [LARGE SCALE GENOMIC DNA]</scope>
    <source>
        <strain evidence="2 3">DAOM BR117</strain>
    </source>
</reference>
<dbReference type="STRING" id="645134.A0A0L0HR97"/>
<accession>A0A0L0HR97</accession>
<dbReference type="RefSeq" id="XP_016611602.1">
    <property type="nucleotide sequence ID" value="XM_016749361.1"/>
</dbReference>